<dbReference type="AlphaFoldDB" id="A0A934NBJ1"/>
<dbReference type="PANTHER" id="PTHR35340:SF5">
    <property type="entry name" value="ASST-DOMAIN-CONTAINING PROTEIN"/>
    <property type="match status" value="1"/>
</dbReference>
<organism evidence="4 5">
    <name type="scientific">Candidatus Nephthysia bennettiae</name>
    <dbReference type="NCBI Taxonomy" id="3127016"/>
    <lineage>
        <taxon>Bacteria</taxon>
        <taxon>Bacillati</taxon>
        <taxon>Candidatus Dormiibacterota</taxon>
        <taxon>Candidatus Dormibacteria</taxon>
        <taxon>Candidatus Dormibacterales</taxon>
        <taxon>Candidatus Dormibacteraceae</taxon>
        <taxon>Candidatus Nephthysia</taxon>
    </lineage>
</organism>
<dbReference type="GO" id="GO:0004062">
    <property type="term" value="F:aryl sulfotransferase activity"/>
    <property type="evidence" value="ECO:0007669"/>
    <property type="project" value="InterPro"/>
</dbReference>
<dbReference type="InterPro" id="IPR058502">
    <property type="entry name" value="PLL-like_beta-prop"/>
</dbReference>
<feature type="chain" id="PRO_5037804336" evidence="2">
    <location>
        <begin position="40"/>
        <end position="799"/>
    </location>
</feature>
<dbReference type="InterPro" id="IPR053143">
    <property type="entry name" value="Arylsulfate_ST"/>
</dbReference>
<dbReference type="Gene3D" id="2.120.10.70">
    <property type="entry name" value="Fucose-specific lectin"/>
    <property type="match status" value="2"/>
</dbReference>
<dbReference type="RefSeq" id="WP_338204925.1">
    <property type="nucleotide sequence ID" value="NZ_JAEKNR010000229.1"/>
</dbReference>
<dbReference type="EMBL" id="JAEKNR010000229">
    <property type="protein sequence ID" value="MBJ7600934.1"/>
    <property type="molecule type" value="Genomic_DNA"/>
</dbReference>
<feature type="region of interest" description="Disordered" evidence="1">
    <location>
        <begin position="775"/>
        <end position="799"/>
    </location>
</feature>
<dbReference type="Pfam" id="PF26607">
    <property type="entry name" value="DUF8189"/>
    <property type="match status" value="1"/>
</dbReference>
<evidence type="ECO:0000313" key="5">
    <source>
        <dbReference type="Proteomes" id="UP000612893"/>
    </source>
</evidence>
<evidence type="ECO:0000256" key="2">
    <source>
        <dbReference type="SAM" id="SignalP"/>
    </source>
</evidence>
<proteinExistence type="predicted"/>
<evidence type="ECO:0000259" key="3">
    <source>
        <dbReference type="Pfam" id="PF26607"/>
    </source>
</evidence>
<dbReference type="Pfam" id="PF05935">
    <property type="entry name" value="Arylsulfotrans"/>
    <property type="match status" value="1"/>
</dbReference>
<dbReference type="CDD" id="cd22954">
    <property type="entry name" value="PLL_lectin"/>
    <property type="match status" value="1"/>
</dbReference>
<evidence type="ECO:0000313" key="4">
    <source>
        <dbReference type="EMBL" id="MBJ7600934.1"/>
    </source>
</evidence>
<feature type="domain" description="PLL-like beta propeller" evidence="3">
    <location>
        <begin position="497"/>
        <end position="774"/>
    </location>
</feature>
<sequence>MSRWNDAPGPRRADRLALVLMAATALAFATFSASRPAEAAPPQDQVLVPVGGSALGGLTTNPALSPLFSVNTHDYVIRCGVGLNVVSLHLIAATGTIQAGGQSGATVDLSVNLGEGQAAVVGSSANQYWIRCLPHDFPVLQIANQHSPPPGWYLTGNITSSTTGPASGLYAMILDNNGTPVWYQAAPGGAINVEQLPGNNIAWIPSVGPGLGSDPNGAFGLYNLDSQTTSSVRAPLPPTDPHELLQLANGNRMLIGSPAPIGQAFVDCVLQEVNPQGGLVWSWKASDHISLTESTRAQPVNYNGRQVQDVYHCNSIDVDQTTGNVLLSVRHTDAVYLINKVSKNVIWKMGGNTTREAGAVYLNIVNPADRFYAQHDARFRPNGDISLYDDHSQQATGNARGVEYAINPGAGTATLNFSYQNGPISNATGSFRRNAVGTDNIVGWGIRGGSGFDEFDATGGTAQGLLMTMRFPNGESEYRVVKVDPSALDVNLLRSTAGLPRPVSPSTLWQPLGGVLTSRPAAASWSPDRLDAFVRGSDQQTWHIWSSNGQWSGWEPLGGSLTSGPGVASWSAGRLDVFVRGSDQQLWHQWFDGNHWSGWEPLGGVLASSPSAASWSGGRLDVVVEGSDQQVWHRWFDGNQWNGWEPLGGQTNADPAVASWSAGRLDIFVRNLEGTLGHRFYEGQWSPWEWFAGSLTSGPSATSAFSGQLDVVGGGVSGVPQRFEYSSGWRNWQSLGGATTQTPAATRRDSLNEDVFVTGTDGQLYHTALSSAPGFGAATRQQAAPSRQAAPSQSDAGRL</sequence>
<name>A0A934NBJ1_9BACT</name>
<comment type="caution">
    <text evidence="4">The sequence shown here is derived from an EMBL/GenBank/DDBJ whole genome shotgun (WGS) entry which is preliminary data.</text>
</comment>
<dbReference type="Proteomes" id="UP000612893">
    <property type="component" value="Unassembled WGS sequence"/>
</dbReference>
<feature type="signal peptide" evidence="2">
    <location>
        <begin position="1"/>
        <end position="39"/>
    </location>
</feature>
<keyword evidence="2" id="KW-0732">Signal</keyword>
<accession>A0A934NBJ1</accession>
<feature type="compositionally biased region" description="Low complexity" evidence="1">
    <location>
        <begin position="777"/>
        <end position="799"/>
    </location>
</feature>
<dbReference type="InterPro" id="IPR010262">
    <property type="entry name" value="Arylsulfotransferase_bact"/>
</dbReference>
<protein>
    <submittedName>
        <fullName evidence="4">Aryl-sulfate sulfotransferase</fullName>
    </submittedName>
</protein>
<evidence type="ECO:0000256" key="1">
    <source>
        <dbReference type="SAM" id="MobiDB-lite"/>
    </source>
</evidence>
<reference evidence="4" key="1">
    <citation type="submission" date="2020-10" db="EMBL/GenBank/DDBJ databases">
        <title>Ca. Dormibacterota MAGs.</title>
        <authorList>
            <person name="Montgomery K."/>
        </authorList>
    </citation>
    <scope>NUCLEOTIDE SEQUENCE [LARGE SCALE GENOMIC DNA]</scope>
    <source>
        <strain evidence="4">SC8812_S17_10</strain>
    </source>
</reference>
<dbReference type="PANTHER" id="PTHR35340">
    <property type="entry name" value="PQQ ENZYME REPEAT PROTEIN-RELATED"/>
    <property type="match status" value="1"/>
</dbReference>
<dbReference type="SUPFAM" id="SSF89372">
    <property type="entry name" value="Fucose-specific lectin"/>
    <property type="match status" value="2"/>
</dbReference>
<keyword evidence="5" id="KW-1185">Reference proteome</keyword>
<gene>
    <name evidence="4" type="ORF">JF922_23055</name>
</gene>